<dbReference type="PANTHER" id="PTHR47619:SF1">
    <property type="entry name" value="EXODEOXYRIBONUCLEASE WALJ"/>
    <property type="match status" value="1"/>
</dbReference>
<dbReference type="Proteomes" id="UP000546970">
    <property type="component" value="Unassembled WGS sequence"/>
</dbReference>
<keyword evidence="3" id="KW-1185">Reference proteome</keyword>
<sequence>MIDDGLSRREVLKRMDELKLRVEDIKALVLTHEHSDHIKGLTVWCKNWSGSMFCSPQTRCAKPALEELPFTPVEPGCAVNVAGMRIDTFSTSHDVAGPMGFRFSYQDDSIGYITDTGIITEGAKATLPDARILAIESNHDVPMLRCGSYPRFLQDRIISSTGHLSNQQAADALPALVGSHTQYVIAMHISQENNRPSLAVRAFAESLGATLDNELGSSATLTRTAGEPIHIRAAGQNRPISIW</sequence>
<organism evidence="2 3">
    <name type="scientific">Collinsella acetigenes</name>
    <dbReference type="NCBI Taxonomy" id="2713419"/>
    <lineage>
        <taxon>Bacteria</taxon>
        <taxon>Bacillati</taxon>
        <taxon>Actinomycetota</taxon>
        <taxon>Coriobacteriia</taxon>
        <taxon>Coriobacteriales</taxon>
        <taxon>Coriobacteriaceae</taxon>
        <taxon>Collinsella</taxon>
    </lineage>
</organism>
<name>A0A7X9UAB6_9ACTN</name>
<dbReference type="PANTHER" id="PTHR47619">
    <property type="entry name" value="METALLO-HYDROLASE YYCJ-RELATED"/>
    <property type="match status" value="1"/>
</dbReference>
<dbReference type="AlphaFoldDB" id="A0A7X9UAB6"/>
<gene>
    <name evidence="2" type="ORF">HF320_00240</name>
</gene>
<dbReference type="EMBL" id="JABBCP010000001">
    <property type="protein sequence ID" value="NMF54772.1"/>
    <property type="molecule type" value="Genomic_DNA"/>
</dbReference>
<dbReference type="InterPro" id="IPR001279">
    <property type="entry name" value="Metallo-B-lactamas"/>
</dbReference>
<proteinExistence type="predicted"/>
<comment type="caution">
    <text evidence="2">The sequence shown here is derived from an EMBL/GenBank/DDBJ whole genome shotgun (WGS) entry which is preliminary data.</text>
</comment>
<feature type="domain" description="Metallo-beta-lactamase" evidence="1">
    <location>
        <begin position="16"/>
        <end position="189"/>
    </location>
</feature>
<protein>
    <submittedName>
        <fullName evidence="2">MBL fold metallo-hydrolase</fullName>
    </submittedName>
</protein>
<dbReference type="InterPro" id="IPR052533">
    <property type="entry name" value="WalJ/YycJ-like"/>
</dbReference>
<evidence type="ECO:0000259" key="1">
    <source>
        <dbReference type="Pfam" id="PF12706"/>
    </source>
</evidence>
<evidence type="ECO:0000313" key="2">
    <source>
        <dbReference type="EMBL" id="NMF54772.1"/>
    </source>
</evidence>
<dbReference type="GO" id="GO:0016787">
    <property type="term" value="F:hydrolase activity"/>
    <property type="evidence" value="ECO:0007669"/>
    <property type="project" value="UniProtKB-KW"/>
</dbReference>
<accession>A0A7X9UAB6</accession>
<reference evidence="2 3" key="1">
    <citation type="submission" date="2020-04" db="EMBL/GenBank/DDBJ databases">
        <title>Collinsella sp. KGMB02528 nov., an anaerobic actinobacterium isolated from human feces.</title>
        <authorList>
            <person name="Han K.-I."/>
            <person name="Eom M.K."/>
            <person name="Kim J.-S."/>
            <person name="Lee K.C."/>
            <person name="Suh M.K."/>
            <person name="Park S.-H."/>
            <person name="Lee J.H."/>
            <person name="Kang S.W."/>
            <person name="Park J.-E."/>
            <person name="Oh B.S."/>
            <person name="Yu S.Y."/>
            <person name="Choi S.-H."/>
            <person name="Lee D.H."/>
            <person name="Yoon H."/>
            <person name="Kim B.-Y."/>
            <person name="Lee J.H."/>
            <person name="Lee J.-S."/>
        </authorList>
    </citation>
    <scope>NUCLEOTIDE SEQUENCE [LARGE SCALE GENOMIC DNA]</scope>
    <source>
        <strain evidence="2 3">KGMB02528</strain>
    </source>
</reference>
<dbReference type="Pfam" id="PF12706">
    <property type="entry name" value="Lactamase_B_2"/>
    <property type="match status" value="1"/>
</dbReference>
<evidence type="ECO:0000313" key="3">
    <source>
        <dbReference type="Proteomes" id="UP000546970"/>
    </source>
</evidence>
<dbReference type="Gene3D" id="3.60.15.10">
    <property type="entry name" value="Ribonuclease Z/Hydroxyacylglutathione hydrolase-like"/>
    <property type="match status" value="1"/>
</dbReference>
<dbReference type="InterPro" id="IPR036866">
    <property type="entry name" value="RibonucZ/Hydroxyglut_hydro"/>
</dbReference>
<keyword evidence="2" id="KW-0378">Hydrolase</keyword>
<dbReference type="SUPFAM" id="SSF56281">
    <property type="entry name" value="Metallo-hydrolase/oxidoreductase"/>
    <property type="match status" value="1"/>
</dbReference>